<reference evidence="2 3" key="1">
    <citation type="submission" date="2019-06" db="EMBL/GenBank/DDBJ databases">
        <title>Genome Sequence of the Brown Rot Fungal Pathogen Monilinia fructicola.</title>
        <authorList>
            <person name="De Miccolis Angelini R.M."/>
            <person name="Landi L."/>
            <person name="Abate D."/>
            <person name="Pollastro S."/>
            <person name="Romanazzi G."/>
            <person name="Faretra F."/>
        </authorList>
    </citation>
    <scope>NUCLEOTIDE SEQUENCE [LARGE SCALE GENOMIC DNA]</scope>
    <source>
        <strain evidence="2 3">Mfrc123</strain>
    </source>
</reference>
<feature type="transmembrane region" description="Helical" evidence="1">
    <location>
        <begin position="209"/>
        <end position="229"/>
    </location>
</feature>
<gene>
    <name evidence="2" type="ORF">EYC84_008767</name>
</gene>
<dbReference type="AlphaFoldDB" id="A0A5M9JG96"/>
<keyword evidence="1" id="KW-0472">Membrane</keyword>
<keyword evidence="1" id="KW-1133">Transmembrane helix</keyword>
<feature type="transmembrane region" description="Helical" evidence="1">
    <location>
        <begin position="22"/>
        <end position="48"/>
    </location>
</feature>
<dbReference type="InterPro" id="IPR053018">
    <property type="entry name" value="Elsinochrome_Biosynth-Asso"/>
</dbReference>
<proteinExistence type="predicted"/>
<feature type="transmembrane region" description="Helical" evidence="1">
    <location>
        <begin position="92"/>
        <end position="113"/>
    </location>
</feature>
<feature type="transmembrane region" description="Helical" evidence="1">
    <location>
        <begin position="158"/>
        <end position="176"/>
    </location>
</feature>
<protein>
    <submittedName>
        <fullName evidence="2">Uncharacterized protein</fullName>
    </submittedName>
</protein>
<evidence type="ECO:0000256" key="1">
    <source>
        <dbReference type="SAM" id="Phobius"/>
    </source>
</evidence>
<accession>A0A5M9JG96</accession>
<evidence type="ECO:0000313" key="3">
    <source>
        <dbReference type="Proteomes" id="UP000322873"/>
    </source>
</evidence>
<dbReference type="PANTHER" id="PTHR37577">
    <property type="entry name" value="INTEGRAL MEMBRANE PROTEIN"/>
    <property type="match status" value="1"/>
</dbReference>
<keyword evidence="1" id="KW-0812">Transmembrane</keyword>
<feature type="transmembrane region" description="Helical" evidence="1">
    <location>
        <begin position="125"/>
        <end position="146"/>
    </location>
</feature>
<name>A0A5M9JG96_MONFR</name>
<dbReference type="PANTHER" id="PTHR37577:SF1">
    <property type="entry name" value="INTEGRAL MEMBRANE PROTEIN"/>
    <property type="match status" value="1"/>
</dbReference>
<keyword evidence="3" id="KW-1185">Reference proteome</keyword>
<organism evidence="2 3">
    <name type="scientific">Monilinia fructicola</name>
    <name type="common">Brown rot fungus</name>
    <name type="synonym">Ciboria fructicola</name>
    <dbReference type="NCBI Taxonomy" id="38448"/>
    <lineage>
        <taxon>Eukaryota</taxon>
        <taxon>Fungi</taxon>
        <taxon>Dikarya</taxon>
        <taxon>Ascomycota</taxon>
        <taxon>Pezizomycotina</taxon>
        <taxon>Leotiomycetes</taxon>
        <taxon>Helotiales</taxon>
        <taxon>Sclerotiniaceae</taxon>
        <taxon>Monilinia</taxon>
    </lineage>
</organism>
<sequence>MSCIAINCSSVIPPPLQPNPDVAGTGVIVGFVATAYLTLLLLLIFYLLGFHETWSKNANKSNQIDSIVFEKFSKWFLFSKTPSYKWGGPVRAMIMVLSDQQIVTGLAILIAGYAQLSCSIDAYHWQIMASLAWFSSVTHLTTLTLLQDYLKQRPALRILRVFWLLVAVLWGTMGLFNTRKSIELYNNPPSWAQADFGKFPPYDGLEENGWAFGQIISVLLLAVPLLTMAEGLSDVYAMPSNSQAISLSTTNNTQHVIQYQPEGNWSYHQARTMSYTRNCGGNEV</sequence>
<dbReference type="Proteomes" id="UP000322873">
    <property type="component" value="Unassembled WGS sequence"/>
</dbReference>
<dbReference type="EMBL" id="VICG01000012">
    <property type="protein sequence ID" value="KAA8566165.1"/>
    <property type="molecule type" value="Genomic_DNA"/>
</dbReference>
<evidence type="ECO:0000313" key="2">
    <source>
        <dbReference type="EMBL" id="KAA8566165.1"/>
    </source>
</evidence>
<comment type="caution">
    <text evidence="2">The sequence shown here is derived from an EMBL/GenBank/DDBJ whole genome shotgun (WGS) entry which is preliminary data.</text>
</comment>